<evidence type="ECO:0000256" key="1">
    <source>
        <dbReference type="ARBA" id="ARBA00004651"/>
    </source>
</evidence>
<sequence length="297" mass="31881">MVTVGLLIVTAIWGLTFVTVQSAVADYSAFSFLTLRFALAALALLPFSANRIGKKELFVGVPVGATLGLGMLLQTVGLRSTTATNSGFITSLYVVFAPIISALCFRSRFHPRIWVAVILSTIGLFLVSKAGLYGVNPGDALTLGCAVLFGIQIALLSRYSPGLDSAALAFIQTVTSVFMYLPVVFLTRTPLITNDLDVWLALLITGLGASAFGFWMQTYAQQRMSAARAAVIMAMEPVFAAIGGYTFAGDRMTILQWFGAAFMMAGLFVAEILPYLKHRVSMSQRLGETLSEKDLSA</sequence>
<feature type="transmembrane region" description="Helical" evidence="7">
    <location>
        <begin position="32"/>
        <end position="50"/>
    </location>
</feature>
<dbReference type="Pfam" id="PF00892">
    <property type="entry name" value="EamA"/>
    <property type="match status" value="2"/>
</dbReference>
<reference evidence="10" key="1">
    <citation type="journal article" date="2010" name="Stand. Genomic Sci.">
        <title>Complete genome sequence of 'Thermobaculum terrenum' type strain (YNP1).</title>
        <authorList>
            <person name="Kiss H."/>
            <person name="Cleland D."/>
            <person name="Lapidus A."/>
            <person name="Lucas S."/>
            <person name="Glavina Del Rio T."/>
            <person name="Nolan M."/>
            <person name="Tice H."/>
            <person name="Han C."/>
            <person name="Goodwin L."/>
            <person name="Pitluck S."/>
            <person name="Liolios K."/>
            <person name="Ivanova N."/>
            <person name="Mavromatis K."/>
            <person name="Ovchinnikova G."/>
            <person name="Pati A."/>
            <person name="Chen A."/>
            <person name="Palaniappan K."/>
            <person name="Land M."/>
            <person name="Hauser L."/>
            <person name="Chang Y."/>
            <person name="Jeffries C."/>
            <person name="Lu M."/>
            <person name="Brettin T."/>
            <person name="Detter J."/>
            <person name="Goker M."/>
            <person name="Tindall B."/>
            <person name="Beck B."/>
            <person name="McDermott T."/>
            <person name="Woyke T."/>
            <person name="Bristow J."/>
            <person name="Eisen J."/>
            <person name="Markowitz V."/>
            <person name="Hugenholtz P."/>
            <person name="Kyrpides N."/>
            <person name="Klenk H."/>
            <person name="Cheng J."/>
        </authorList>
    </citation>
    <scope>NUCLEOTIDE SEQUENCE [LARGE SCALE GENOMIC DNA]</scope>
    <source>
        <strain evidence="10">ATCC BAA-798 / YNP1</strain>
    </source>
</reference>
<dbReference type="STRING" id="525904.Tter_0024"/>
<dbReference type="EMBL" id="CP001825">
    <property type="protein sequence ID" value="ACZ40947.1"/>
    <property type="molecule type" value="Genomic_DNA"/>
</dbReference>
<evidence type="ECO:0000313" key="10">
    <source>
        <dbReference type="Proteomes" id="UP000000323"/>
    </source>
</evidence>
<dbReference type="OrthoDB" id="3182968at2"/>
<feature type="transmembrane region" description="Helical" evidence="7">
    <location>
        <begin position="57"/>
        <end position="76"/>
    </location>
</feature>
<evidence type="ECO:0000259" key="8">
    <source>
        <dbReference type="Pfam" id="PF00892"/>
    </source>
</evidence>
<dbReference type="InterPro" id="IPR000620">
    <property type="entry name" value="EamA_dom"/>
</dbReference>
<feature type="transmembrane region" description="Helical" evidence="7">
    <location>
        <begin position="113"/>
        <end position="134"/>
    </location>
</feature>
<evidence type="ECO:0000256" key="3">
    <source>
        <dbReference type="ARBA" id="ARBA00022475"/>
    </source>
</evidence>
<dbReference type="PANTHER" id="PTHR42920">
    <property type="entry name" value="OS03G0707200 PROTEIN-RELATED"/>
    <property type="match status" value="1"/>
</dbReference>
<feature type="domain" description="EamA" evidence="8">
    <location>
        <begin position="137"/>
        <end position="269"/>
    </location>
</feature>
<keyword evidence="10" id="KW-1185">Reference proteome</keyword>
<evidence type="ECO:0000256" key="4">
    <source>
        <dbReference type="ARBA" id="ARBA00022692"/>
    </source>
</evidence>
<evidence type="ECO:0000313" key="9">
    <source>
        <dbReference type="EMBL" id="ACZ40947.1"/>
    </source>
</evidence>
<protein>
    <recommendedName>
        <fullName evidence="8">EamA domain-containing protein</fullName>
    </recommendedName>
</protein>
<evidence type="ECO:0000256" key="7">
    <source>
        <dbReference type="SAM" id="Phobius"/>
    </source>
</evidence>
<comment type="similarity">
    <text evidence="2">Belongs to the EamA transporter family.</text>
</comment>
<dbReference type="InterPro" id="IPR037185">
    <property type="entry name" value="EmrE-like"/>
</dbReference>
<dbReference type="RefSeq" id="WP_012873982.1">
    <property type="nucleotide sequence ID" value="NC_013525.1"/>
</dbReference>
<dbReference type="PANTHER" id="PTHR42920:SF5">
    <property type="entry name" value="EAMA DOMAIN-CONTAINING PROTEIN"/>
    <property type="match status" value="1"/>
</dbReference>
<dbReference type="Gene3D" id="1.10.3730.20">
    <property type="match status" value="1"/>
</dbReference>
<feature type="transmembrane region" description="Helical" evidence="7">
    <location>
        <begin position="88"/>
        <end position="106"/>
    </location>
</feature>
<dbReference type="eggNOG" id="COG0697">
    <property type="taxonomic scope" value="Bacteria"/>
</dbReference>
<proteinExistence type="inferred from homology"/>
<dbReference type="Proteomes" id="UP000000323">
    <property type="component" value="Chromosome 1"/>
</dbReference>
<evidence type="ECO:0000256" key="6">
    <source>
        <dbReference type="ARBA" id="ARBA00023136"/>
    </source>
</evidence>
<feature type="transmembrane region" description="Helical" evidence="7">
    <location>
        <begin position="229"/>
        <end position="248"/>
    </location>
</feature>
<feature type="transmembrane region" description="Helical" evidence="7">
    <location>
        <begin position="254"/>
        <end position="276"/>
    </location>
</feature>
<dbReference type="GO" id="GO:0005886">
    <property type="term" value="C:plasma membrane"/>
    <property type="evidence" value="ECO:0007669"/>
    <property type="project" value="UniProtKB-SubCell"/>
</dbReference>
<keyword evidence="4 7" id="KW-0812">Transmembrane</keyword>
<dbReference type="AlphaFoldDB" id="D1CDE1"/>
<dbReference type="InterPro" id="IPR051258">
    <property type="entry name" value="Diverse_Substrate_Transporter"/>
</dbReference>
<comment type="subcellular location">
    <subcellularLocation>
        <location evidence="1">Cell membrane</location>
        <topology evidence="1">Multi-pass membrane protein</topology>
    </subcellularLocation>
</comment>
<feature type="domain" description="EamA" evidence="8">
    <location>
        <begin position="6"/>
        <end position="128"/>
    </location>
</feature>
<dbReference type="KEGG" id="ttr:Tter_0024"/>
<gene>
    <name evidence="9" type="ordered locus">Tter_0024</name>
</gene>
<keyword evidence="6 7" id="KW-0472">Membrane</keyword>
<accession>D1CDE1</accession>
<keyword evidence="3" id="KW-1003">Cell membrane</keyword>
<feature type="transmembrane region" description="Helical" evidence="7">
    <location>
        <begin position="140"/>
        <end position="159"/>
    </location>
</feature>
<evidence type="ECO:0000256" key="2">
    <source>
        <dbReference type="ARBA" id="ARBA00007362"/>
    </source>
</evidence>
<evidence type="ECO:0000256" key="5">
    <source>
        <dbReference type="ARBA" id="ARBA00022989"/>
    </source>
</evidence>
<organism evidence="9 10">
    <name type="scientific">Thermobaculum terrenum (strain ATCC BAA-798 / CCMEE 7001 / YNP1)</name>
    <dbReference type="NCBI Taxonomy" id="525904"/>
    <lineage>
        <taxon>Bacteria</taxon>
        <taxon>Bacillati</taxon>
        <taxon>Chloroflexota</taxon>
        <taxon>Chloroflexia</taxon>
        <taxon>Candidatus Thermobaculales</taxon>
        <taxon>Candidatus Thermobaculaceae</taxon>
        <taxon>Thermobaculum</taxon>
    </lineage>
</organism>
<name>D1CDE1_THET1</name>
<feature type="transmembrane region" description="Helical" evidence="7">
    <location>
        <begin position="198"/>
        <end position="217"/>
    </location>
</feature>
<dbReference type="SUPFAM" id="SSF103481">
    <property type="entry name" value="Multidrug resistance efflux transporter EmrE"/>
    <property type="match status" value="2"/>
</dbReference>
<keyword evidence="5 7" id="KW-1133">Transmembrane helix</keyword>
<feature type="transmembrane region" description="Helical" evidence="7">
    <location>
        <begin position="166"/>
        <end position="186"/>
    </location>
</feature>
<dbReference type="HOGENOM" id="CLU_033863_21_3_0"/>